<evidence type="ECO:0000256" key="3">
    <source>
        <dbReference type="SAM" id="Phobius"/>
    </source>
</evidence>
<dbReference type="SUPFAM" id="SSF56436">
    <property type="entry name" value="C-type lectin-like"/>
    <property type="match status" value="1"/>
</dbReference>
<dbReference type="PANTHER" id="PTHR46746">
    <property type="entry name" value="KILLER CELL LECTIN-LIKE RECEPTOR SUBFAMILY F MEMBER 2"/>
    <property type="match status" value="1"/>
</dbReference>
<feature type="domain" description="C-type lectin" evidence="4">
    <location>
        <begin position="124"/>
        <end position="223"/>
    </location>
</feature>
<keyword evidence="3" id="KW-0472">Membrane</keyword>
<evidence type="ECO:0000313" key="6">
    <source>
        <dbReference type="Proteomes" id="UP001221898"/>
    </source>
</evidence>
<accession>A0AAD7RQ01</accession>
<evidence type="ECO:0000256" key="1">
    <source>
        <dbReference type="ARBA" id="ARBA00022734"/>
    </source>
</evidence>
<keyword evidence="3" id="KW-1133">Transmembrane helix</keyword>
<dbReference type="Gene3D" id="3.10.100.10">
    <property type="entry name" value="Mannose-Binding Protein A, subunit A"/>
    <property type="match status" value="1"/>
</dbReference>
<dbReference type="InterPro" id="IPR016187">
    <property type="entry name" value="CTDL_fold"/>
</dbReference>
<dbReference type="EMBL" id="JAINUG010000198">
    <property type="protein sequence ID" value="KAJ8388239.1"/>
    <property type="molecule type" value="Genomic_DNA"/>
</dbReference>
<dbReference type="Proteomes" id="UP001221898">
    <property type="component" value="Unassembled WGS sequence"/>
</dbReference>
<name>A0AAD7RQ01_9TELE</name>
<dbReference type="PROSITE" id="PS50041">
    <property type="entry name" value="C_TYPE_LECTIN_2"/>
    <property type="match status" value="1"/>
</dbReference>
<reference evidence="5" key="1">
    <citation type="journal article" date="2023" name="Science">
        <title>Genome structures resolve the early diversification of teleost fishes.</title>
        <authorList>
            <person name="Parey E."/>
            <person name="Louis A."/>
            <person name="Montfort J."/>
            <person name="Bouchez O."/>
            <person name="Roques C."/>
            <person name="Iampietro C."/>
            <person name="Lluch J."/>
            <person name="Castinel A."/>
            <person name="Donnadieu C."/>
            <person name="Desvignes T."/>
            <person name="Floi Bucao C."/>
            <person name="Jouanno E."/>
            <person name="Wen M."/>
            <person name="Mejri S."/>
            <person name="Dirks R."/>
            <person name="Jansen H."/>
            <person name="Henkel C."/>
            <person name="Chen W.J."/>
            <person name="Zahm M."/>
            <person name="Cabau C."/>
            <person name="Klopp C."/>
            <person name="Thompson A.W."/>
            <person name="Robinson-Rechavi M."/>
            <person name="Braasch I."/>
            <person name="Lecointre G."/>
            <person name="Bobe J."/>
            <person name="Postlethwait J.H."/>
            <person name="Berthelot C."/>
            <person name="Roest Crollius H."/>
            <person name="Guiguen Y."/>
        </authorList>
    </citation>
    <scope>NUCLEOTIDE SEQUENCE</scope>
    <source>
        <strain evidence="5">NC1722</strain>
    </source>
</reference>
<protein>
    <recommendedName>
        <fullName evidence="4">C-type lectin domain-containing protein</fullName>
    </recommendedName>
</protein>
<dbReference type="CDD" id="cd03590">
    <property type="entry name" value="CLECT_DC-SIGN_like"/>
    <property type="match status" value="1"/>
</dbReference>
<sequence length="251" mass="27878">MGTSTVSTTSEGIYIGLVSPDQNVYSTVGQTPHNSPGAQPTEISGQSSHPNRLAAVCLGLLCALLLIANIVWCVVYMSASQNCSMTSVEESRDYDAVVVKCPILDRYCTIKRVCRPCPEGWEESDSKCYYVSTERRSWRDSRSDCLKLGADLVIIESIEEQEFISKLTNRKGEDLYWIGLSETEGTWLWVDGTPLQEDKEFWWGAEPGDEHCAGKRKPISEWHFYSWPVPSGQSSMLTLGECRGAGSVSAR</sequence>
<dbReference type="Pfam" id="PF00059">
    <property type="entry name" value="Lectin_C"/>
    <property type="match status" value="1"/>
</dbReference>
<dbReference type="InterPro" id="IPR051379">
    <property type="entry name" value="C-type_Lectin_Receptor_IMM"/>
</dbReference>
<evidence type="ECO:0000313" key="5">
    <source>
        <dbReference type="EMBL" id="KAJ8388239.1"/>
    </source>
</evidence>
<proteinExistence type="predicted"/>
<keyword evidence="1" id="KW-0430">Lectin</keyword>
<keyword evidence="2" id="KW-1015">Disulfide bond</keyword>
<comment type="caution">
    <text evidence="5">The sequence shown here is derived from an EMBL/GenBank/DDBJ whole genome shotgun (WGS) entry which is preliminary data.</text>
</comment>
<evidence type="ECO:0000256" key="2">
    <source>
        <dbReference type="ARBA" id="ARBA00023157"/>
    </source>
</evidence>
<dbReference type="InterPro" id="IPR001304">
    <property type="entry name" value="C-type_lectin-like"/>
</dbReference>
<organism evidence="5 6">
    <name type="scientific">Aldrovandia affinis</name>
    <dbReference type="NCBI Taxonomy" id="143900"/>
    <lineage>
        <taxon>Eukaryota</taxon>
        <taxon>Metazoa</taxon>
        <taxon>Chordata</taxon>
        <taxon>Craniata</taxon>
        <taxon>Vertebrata</taxon>
        <taxon>Euteleostomi</taxon>
        <taxon>Actinopterygii</taxon>
        <taxon>Neopterygii</taxon>
        <taxon>Teleostei</taxon>
        <taxon>Notacanthiformes</taxon>
        <taxon>Halosauridae</taxon>
        <taxon>Aldrovandia</taxon>
    </lineage>
</organism>
<dbReference type="PANTHER" id="PTHR46746:SF9">
    <property type="entry name" value="CD209 ANTIGEN-LIKE PROTEIN C-LIKE"/>
    <property type="match status" value="1"/>
</dbReference>
<keyword evidence="6" id="KW-1185">Reference proteome</keyword>
<dbReference type="InterPro" id="IPR033989">
    <property type="entry name" value="CD209-like_CTLD"/>
</dbReference>
<feature type="transmembrane region" description="Helical" evidence="3">
    <location>
        <begin position="53"/>
        <end position="77"/>
    </location>
</feature>
<keyword evidence="3" id="KW-0812">Transmembrane</keyword>
<dbReference type="InterPro" id="IPR016186">
    <property type="entry name" value="C-type_lectin-like/link_sf"/>
</dbReference>
<gene>
    <name evidence="5" type="ORF">AAFF_G00136100</name>
</gene>
<dbReference type="GO" id="GO:0030246">
    <property type="term" value="F:carbohydrate binding"/>
    <property type="evidence" value="ECO:0007669"/>
    <property type="project" value="UniProtKB-KW"/>
</dbReference>
<evidence type="ECO:0000259" key="4">
    <source>
        <dbReference type="PROSITE" id="PS50041"/>
    </source>
</evidence>
<dbReference type="SMART" id="SM00034">
    <property type="entry name" value="CLECT"/>
    <property type="match status" value="1"/>
</dbReference>
<dbReference type="AlphaFoldDB" id="A0AAD7RQ01"/>